<dbReference type="KEGG" id="vg:55615744"/>
<name>A0A4D6T876_9CAUD</name>
<protein>
    <submittedName>
        <fullName evidence="1">Uncharacterized protein</fullName>
    </submittedName>
</protein>
<proteinExistence type="predicted"/>
<organism evidence="1 2">
    <name type="scientific">Microbacterium phage Akoni</name>
    <dbReference type="NCBI Taxonomy" id="2565510"/>
    <lineage>
        <taxon>Viruses</taxon>
        <taxon>Duplodnaviria</taxon>
        <taxon>Heunggongvirae</taxon>
        <taxon>Uroviricota</taxon>
        <taxon>Caudoviricetes</taxon>
        <taxon>Eekayvirinae</taxon>
        <taxon>Akonivirus</taxon>
        <taxon>Akonivirus akoni</taxon>
    </lineage>
</organism>
<dbReference type="RefSeq" id="YP_009845385.1">
    <property type="nucleotide sequence ID" value="NC_048761.1"/>
</dbReference>
<keyword evidence="2" id="KW-1185">Reference proteome</keyword>
<dbReference type="EMBL" id="MK757449">
    <property type="protein sequence ID" value="QCG78291.1"/>
    <property type="molecule type" value="Genomic_DNA"/>
</dbReference>
<reference evidence="1 2" key="1">
    <citation type="submission" date="2019-04" db="EMBL/GenBank/DDBJ databases">
        <authorList>
            <person name="Fakhre F."/>
            <person name="Gonzalez R.M."/>
            <person name="Howells E.K."/>
            <person name="Otero L.A."/>
            <person name="Pegoraro K.N."/>
            <person name="Robichaux K.C."/>
            <person name="Rodier A."/>
            <person name="Sadowski C.L."/>
            <person name="Carter V.P."/>
            <person name="Gray A.D."/>
            <person name="Klein G.C."/>
            <person name="Lebosada C."/>
            <person name="Miklaszewski C.M."/>
            <person name="Sutton S.N."/>
            <person name="Pollenz R.S."/>
            <person name="Garlena R.A."/>
            <person name="Russell D.A."/>
            <person name="Pope W.H."/>
            <person name="Jacobs-Sera D."/>
            <person name="Hatfull G.F."/>
        </authorList>
    </citation>
    <scope>NUCLEOTIDE SEQUENCE [LARGE SCALE GENOMIC DNA]</scope>
</reference>
<evidence type="ECO:0000313" key="1">
    <source>
        <dbReference type="EMBL" id="QCG78291.1"/>
    </source>
</evidence>
<dbReference type="Proteomes" id="UP000298784">
    <property type="component" value="Segment"/>
</dbReference>
<accession>A0A4D6T876</accession>
<dbReference type="GeneID" id="55615744"/>
<gene>
    <name evidence="1" type="primary">4</name>
    <name evidence="1" type="ORF">SEA_AKONI_4</name>
</gene>
<evidence type="ECO:0000313" key="2">
    <source>
        <dbReference type="Proteomes" id="UP000298784"/>
    </source>
</evidence>
<sequence length="39" mass="4557">MAIEEARTEIVGQIPYADKTQLDLIKEKIELLDRLEDKQ</sequence>